<protein>
    <recommendedName>
        <fullName evidence="4">CCHC-type domain-containing protein</fullName>
    </recommendedName>
</protein>
<evidence type="ECO:0000313" key="2">
    <source>
        <dbReference type="EMBL" id="CAF1108911.1"/>
    </source>
</evidence>
<accession>A0A814PPN5</accession>
<dbReference type="EMBL" id="CAJNOC010008039">
    <property type="protein sequence ID" value="CAF1108911.1"/>
    <property type="molecule type" value="Genomic_DNA"/>
</dbReference>
<feature type="region of interest" description="Disordered" evidence="1">
    <location>
        <begin position="301"/>
        <end position="388"/>
    </location>
</feature>
<dbReference type="OrthoDB" id="10191087at2759"/>
<feature type="compositionally biased region" description="Low complexity" evidence="1">
    <location>
        <begin position="370"/>
        <end position="380"/>
    </location>
</feature>
<reference evidence="2" key="1">
    <citation type="submission" date="2021-02" db="EMBL/GenBank/DDBJ databases">
        <authorList>
            <person name="Nowell W R."/>
        </authorList>
    </citation>
    <scope>NUCLEOTIDE SEQUENCE</scope>
    <source>
        <strain evidence="2">Ploen Becks lab</strain>
    </source>
</reference>
<evidence type="ECO:0000313" key="3">
    <source>
        <dbReference type="Proteomes" id="UP000663879"/>
    </source>
</evidence>
<feature type="compositionally biased region" description="Basic and acidic residues" evidence="1">
    <location>
        <begin position="355"/>
        <end position="369"/>
    </location>
</feature>
<evidence type="ECO:0000256" key="1">
    <source>
        <dbReference type="SAM" id="MobiDB-lite"/>
    </source>
</evidence>
<name>A0A814PPN5_9BILA</name>
<organism evidence="2 3">
    <name type="scientific">Brachionus calyciflorus</name>
    <dbReference type="NCBI Taxonomy" id="104777"/>
    <lineage>
        <taxon>Eukaryota</taxon>
        <taxon>Metazoa</taxon>
        <taxon>Spiralia</taxon>
        <taxon>Gnathifera</taxon>
        <taxon>Rotifera</taxon>
        <taxon>Eurotatoria</taxon>
        <taxon>Monogononta</taxon>
        <taxon>Pseudotrocha</taxon>
        <taxon>Ploima</taxon>
        <taxon>Brachionidae</taxon>
        <taxon>Brachionus</taxon>
    </lineage>
</organism>
<keyword evidence="3" id="KW-1185">Reference proteome</keyword>
<comment type="caution">
    <text evidence="2">The sequence shown here is derived from an EMBL/GenBank/DDBJ whole genome shotgun (WGS) entry which is preliminary data.</text>
</comment>
<dbReference type="AlphaFoldDB" id="A0A814PPN5"/>
<dbReference type="Proteomes" id="UP000663879">
    <property type="component" value="Unassembled WGS sequence"/>
</dbReference>
<proteinExistence type="predicted"/>
<gene>
    <name evidence="2" type="ORF">OXX778_LOCUS21527</name>
</gene>
<sequence>MLTNALKINAKTLNLTSDSLLRCLKENLTEEIFPKVSSVYSFYTKKYWIVEFDKSFNVSQLFEKKIILNDGTELTLDNSNYVKPKIKQNVRRFHRVPSSISKTAISNFLYALNFSELNILESKEETYKDFPQIKNGVIRFKISYPPVLDNQIQNLAGPVKIVISIVGQKPKWYFCLDLSHTFKNCQKRNTICINCNNKGHSSERCSIVERIKSSELKNSDFGDIELDDNELSESWRVDYEENRQETTESLGKCITFDDLNPFTVPNSIITPAPQALASDLIGSFVQDFSNQILNVVSIDQNASAQPKSTHSSKSTINSSSRRNSVSNTKIDENSIVQKESSRPSTKRVATSTLNEQKERKKSNIEDEGKSSQNKSINSKSTKVKNKQS</sequence>
<feature type="compositionally biased region" description="Low complexity" evidence="1">
    <location>
        <begin position="307"/>
        <end position="328"/>
    </location>
</feature>
<evidence type="ECO:0008006" key="4">
    <source>
        <dbReference type="Google" id="ProtNLM"/>
    </source>
</evidence>